<dbReference type="RefSeq" id="WP_013163116.1">
    <property type="nucleotide sequence ID" value="NC_014216.1"/>
</dbReference>
<proteinExistence type="predicted"/>
<dbReference type="InParanoid" id="D6Z211"/>
<reference evidence="2" key="1">
    <citation type="submission" date="2010-02" db="EMBL/GenBank/DDBJ databases">
        <title>Complete sequence of Desulfurivibrio alkaliphilus AHT2.</title>
        <authorList>
            <consortium name="US DOE Joint Genome Institute"/>
            <person name="Pitluck S."/>
            <person name="Chertkov O."/>
            <person name="Detter J.C."/>
            <person name="Han C."/>
            <person name="Tapia R."/>
            <person name="Larimer F."/>
            <person name="Land M."/>
            <person name="Hauser L."/>
            <person name="Kyrpides N."/>
            <person name="Mikhailova N."/>
            <person name="Sorokin D.Y."/>
            <person name="Muyzer G."/>
            <person name="Woyke T."/>
        </authorList>
    </citation>
    <scope>NUCLEOTIDE SEQUENCE [LARGE SCALE GENOMIC DNA]</scope>
    <source>
        <strain evidence="2">DSM 19089 / UNIQEM U267 / AHT2</strain>
    </source>
</reference>
<evidence type="ECO:0000313" key="2">
    <source>
        <dbReference type="Proteomes" id="UP000001508"/>
    </source>
</evidence>
<dbReference type="AlphaFoldDB" id="D6Z211"/>
<accession>D6Z211</accession>
<dbReference type="STRING" id="589865.DaAHT2_0882"/>
<protein>
    <submittedName>
        <fullName evidence="1">Uncharacterized protein</fullName>
    </submittedName>
</protein>
<name>D6Z211_DESAT</name>
<dbReference type="EMBL" id="CP001940">
    <property type="protein sequence ID" value="ADH85586.1"/>
    <property type="molecule type" value="Genomic_DNA"/>
</dbReference>
<keyword evidence="2" id="KW-1185">Reference proteome</keyword>
<dbReference type="eggNOG" id="ENOG5032S1K">
    <property type="taxonomic scope" value="Bacteria"/>
</dbReference>
<organism evidence="1 2">
    <name type="scientific">Desulfurivibrio alkaliphilus (strain DSM 19089 / UNIQEM U267 / AHT2)</name>
    <dbReference type="NCBI Taxonomy" id="589865"/>
    <lineage>
        <taxon>Bacteria</taxon>
        <taxon>Pseudomonadati</taxon>
        <taxon>Thermodesulfobacteriota</taxon>
        <taxon>Desulfobulbia</taxon>
        <taxon>Desulfobulbales</taxon>
        <taxon>Desulfobulbaceae</taxon>
        <taxon>Desulfurivibrio</taxon>
    </lineage>
</organism>
<gene>
    <name evidence="1" type="ordered locus">DaAHT2_0882</name>
</gene>
<evidence type="ECO:0000313" key="1">
    <source>
        <dbReference type="EMBL" id="ADH85586.1"/>
    </source>
</evidence>
<dbReference type="KEGG" id="dak:DaAHT2_0882"/>
<dbReference type="HOGENOM" id="CLU_159855_0_0_7"/>
<sequence>MSAEISDITINYEEDGVLLVKELDKEVLSKGAWTTIIFRYQQWDRKKEAYGPEQYTIRRYRKMNGQYRQQSKFNISSRDQAGRIVEILGRWLQESPAA</sequence>
<dbReference type="Proteomes" id="UP000001508">
    <property type="component" value="Chromosome"/>
</dbReference>
<dbReference type="OrthoDB" id="9802707at2"/>